<proteinExistence type="predicted"/>
<organism evidence="3 4">
    <name type="scientific">Dimargaris verticillata</name>
    <dbReference type="NCBI Taxonomy" id="2761393"/>
    <lineage>
        <taxon>Eukaryota</taxon>
        <taxon>Fungi</taxon>
        <taxon>Fungi incertae sedis</taxon>
        <taxon>Zoopagomycota</taxon>
        <taxon>Kickxellomycotina</taxon>
        <taxon>Dimargaritomycetes</taxon>
        <taxon>Dimargaritales</taxon>
        <taxon>Dimargaritaceae</taxon>
        <taxon>Dimargaris</taxon>
    </lineage>
</organism>
<dbReference type="GO" id="GO:0000460">
    <property type="term" value="P:maturation of 5.8S rRNA"/>
    <property type="evidence" value="ECO:0007669"/>
    <property type="project" value="TreeGrafter"/>
</dbReference>
<evidence type="ECO:0000256" key="1">
    <source>
        <dbReference type="SAM" id="MobiDB-lite"/>
    </source>
</evidence>
<dbReference type="Proteomes" id="UP001151582">
    <property type="component" value="Unassembled WGS sequence"/>
</dbReference>
<dbReference type="Pfam" id="PF04427">
    <property type="entry name" value="Brix"/>
    <property type="match status" value="1"/>
</dbReference>
<name>A0A9W8BAZ6_9FUNG</name>
<evidence type="ECO:0000313" key="3">
    <source>
        <dbReference type="EMBL" id="KAJ1985226.1"/>
    </source>
</evidence>
<dbReference type="PANTHER" id="PTHR22734">
    <property type="entry name" value="U3 SMALL NUCLEOLAR RIBONUCLEOPROTEIN PROTEIN IMP4"/>
    <property type="match status" value="1"/>
</dbReference>
<dbReference type="GO" id="GO:0030687">
    <property type="term" value="C:preribosome, large subunit precursor"/>
    <property type="evidence" value="ECO:0007669"/>
    <property type="project" value="TreeGrafter"/>
</dbReference>
<dbReference type="EMBL" id="JANBQB010000003">
    <property type="protein sequence ID" value="KAJ1985226.1"/>
    <property type="molecule type" value="Genomic_DNA"/>
</dbReference>
<dbReference type="SMART" id="SM00879">
    <property type="entry name" value="Brix"/>
    <property type="match status" value="1"/>
</dbReference>
<gene>
    <name evidence="3" type="primary">RPF1</name>
    <name evidence="3" type="ORF">H4R34_000185</name>
</gene>
<evidence type="ECO:0000313" key="4">
    <source>
        <dbReference type="Proteomes" id="UP001151582"/>
    </source>
</evidence>
<evidence type="ECO:0000259" key="2">
    <source>
        <dbReference type="PROSITE" id="PS50833"/>
    </source>
</evidence>
<accession>A0A9W8BAZ6</accession>
<keyword evidence="4" id="KW-1185">Reference proteome</keyword>
<feature type="region of interest" description="Disordered" evidence="1">
    <location>
        <begin position="1"/>
        <end position="56"/>
    </location>
</feature>
<protein>
    <submittedName>
        <fullName evidence="3">Ribosome production factor 1</fullName>
    </submittedName>
</protein>
<comment type="caution">
    <text evidence="3">The sequence shown here is derived from an EMBL/GenBank/DDBJ whole genome shotgun (WGS) entry which is preliminary data.</text>
</comment>
<dbReference type="GO" id="GO:0005730">
    <property type="term" value="C:nucleolus"/>
    <property type="evidence" value="ECO:0007669"/>
    <property type="project" value="TreeGrafter"/>
</dbReference>
<sequence length="312" mass="36921">MEDDKSLEPLPGKNFSHIRNKKRRESQYREYKHARAVRKSDIRRARAKEEEQNPELREERLAKNVTKTLENTRELDDTYVDDDDAEVEADVDQDEFAEHYSGDQSAKILITTSRVSTQLTLAFGANLENVLPRSQFIRRKHKFHIRQIIQFCNNRDYTDIVVINEDKKKPVSLTVIHLPEGPTAHFALSSVTLMKDIDHQARPTEYFPELVLNNFNTRLGHSVGRMMGSLFPQLPQFEGRNVVTFHNQRDFIFFRRHRYEFQSKDKVNLQEVGPRFTLKLRWLQRGLFDPSSGEYEWIFKTEMEASRRKFFL</sequence>
<dbReference type="InterPro" id="IPR007109">
    <property type="entry name" value="Brix"/>
</dbReference>
<dbReference type="GO" id="GO:0042134">
    <property type="term" value="F:rRNA primary transcript binding"/>
    <property type="evidence" value="ECO:0007669"/>
    <property type="project" value="InterPro"/>
</dbReference>
<dbReference type="InterPro" id="IPR044281">
    <property type="entry name" value="IMP4/RPF1"/>
</dbReference>
<dbReference type="PROSITE" id="PS50833">
    <property type="entry name" value="BRIX"/>
    <property type="match status" value="1"/>
</dbReference>
<dbReference type="SUPFAM" id="SSF52954">
    <property type="entry name" value="Class II aaRS ABD-related"/>
    <property type="match status" value="1"/>
</dbReference>
<dbReference type="AlphaFoldDB" id="A0A9W8BAZ6"/>
<feature type="compositionally biased region" description="Basic and acidic residues" evidence="1">
    <location>
        <begin position="25"/>
        <end position="56"/>
    </location>
</feature>
<dbReference type="PANTHER" id="PTHR22734:SF3">
    <property type="entry name" value="RIBOSOME PRODUCTION FACTOR 1"/>
    <property type="match status" value="1"/>
</dbReference>
<dbReference type="OrthoDB" id="264354at2759"/>
<reference evidence="3" key="1">
    <citation type="submission" date="2022-07" db="EMBL/GenBank/DDBJ databases">
        <title>Phylogenomic reconstructions and comparative analyses of Kickxellomycotina fungi.</title>
        <authorList>
            <person name="Reynolds N.K."/>
            <person name="Stajich J.E."/>
            <person name="Barry K."/>
            <person name="Grigoriev I.V."/>
            <person name="Crous P."/>
            <person name="Smith M.E."/>
        </authorList>
    </citation>
    <scope>NUCLEOTIDE SEQUENCE</scope>
    <source>
        <strain evidence="3">RSA 567</strain>
    </source>
</reference>
<dbReference type="FunFam" id="3.40.50.10480:FF:000002">
    <property type="entry name" value="Ribosome production factor 1"/>
    <property type="match status" value="1"/>
</dbReference>
<dbReference type="Gene3D" id="3.40.50.10480">
    <property type="entry name" value="Probable brix-domain ribosomal biogenesis protein"/>
    <property type="match status" value="1"/>
</dbReference>
<dbReference type="GO" id="GO:0000470">
    <property type="term" value="P:maturation of LSU-rRNA"/>
    <property type="evidence" value="ECO:0007669"/>
    <property type="project" value="TreeGrafter"/>
</dbReference>
<feature type="domain" description="Brix" evidence="2">
    <location>
        <begin position="106"/>
        <end position="289"/>
    </location>
</feature>